<dbReference type="InterPro" id="IPR020583">
    <property type="entry name" value="Inositol_monoP_metal-BS"/>
</dbReference>
<comment type="caution">
    <text evidence="5">The sequence shown here is derived from an EMBL/GenBank/DDBJ whole genome shotgun (WGS) entry which is preliminary data.</text>
</comment>
<proteinExistence type="predicted"/>
<reference evidence="5" key="1">
    <citation type="journal article" date="2020" name="mSystems">
        <title>Genome- and Community-Level Interaction Insights into Carbon Utilization and Element Cycling Functions of Hydrothermarchaeota in Hydrothermal Sediment.</title>
        <authorList>
            <person name="Zhou Z."/>
            <person name="Liu Y."/>
            <person name="Xu W."/>
            <person name="Pan J."/>
            <person name="Luo Z.H."/>
            <person name="Li M."/>
        </authorList>
    </citation>
    <scope>NUCLEOTIDE SEQUENCE [LARGE SCALE GENOMIC DNA]</scope>
    <source>
        <strain evidence="5">SpSt-1217</strain>
    </source>
</reference>
<protein>
    <submittedName>
        <fullName evidence="5">Inositol monophosphatase</fullName>
    </submittedName>
</protein>
<dbReference type="AlphaFoldDB" id="A0A831LI71"/>
<dbReference type="GO" id="GO:0046872">
    <property type="term" value="F:metal ion binding"/>
    <property type="evidence" value="ECO:0007669"/>
    <property type="project" value="UniProtKB-KW"/>
</dbReference>
<dbReference type="Proteomes" id="UP000886047">
    <property type="component" value="Unassembled WGS sequence"/>
</dbReference>
<evidence type="ECO:0000256" key="3">
    <source>
        <dbReference type="ARBA" id="ARBA00022842"/>
    </source>
</evidence>
<accession>A0A831LI71</accession>
<feature type="non-terminal residue" evidence="5">
    <location>
        <position position="1"/>
    </location>
</feature>
<gene>
    <name evidence="5" type="ORF">ENN90_11210</name>
</gene>
<feature type="binding site" evidence="4">
    <location>
        <position position="24"/>
    </location>
    <ligand>
        <name>Mg(2+)</name>
        <dbReference type="ChEBI" id="CHEBI:18420"/>
        <label>1</label>
        <note>catalytic</note>
    </ligand>
</feature>
<dbReference type="Gene3D" id="3.40.190.80">
    <property type="match status" value="1"/>
</dbReference>
<dbReference type="GO" id="GO:0007165">
    <property type="term" value="P:signal transduction"/>
    <property type="evidence" value="ECO:0007669"/>
    <property type="project" value="TreeGrafter"/>
</dbReference>
<sequence length="199" mass="21706">YNILSEESGLLRNEPGKKWVVDPLDGTSNFARGIPLFAVSIGLMDGNDFLAGVIIDPILQNEYYAVKGGGAFLNEKKISIPALQTGFTPCIFLNHSYSETDRNHFIQLAKQLAVSYDTLKFGTTAIELCYLATGAVDGFVCSGDSLWDFAAGAVIATEAGCVFTDWQGQPWTEESDKLLISRPEIHKKLVEKTKALPPV</sequence>
<dbReference type="PRINTS" id="PR00377">
    <property type="entry name" value="IMPHPHTASES"/>
</dbReference>
<feature type="binding site" evidence="4">
    <location>
        <position position="22"/>
    </location>
    <ligand>
        <name>Mg(2+)</name>
        <dbReference type="ChEBI" id="CHEBI:18420"/>
        <label>1</label>
        <note>catalytic</note>
    </ligand>
</feature>
<feature type="binding site" evidence="4">
    <location>
        <position position="25"/>
    </location>
    <ligand>
        <name>Mg(2+)</name>
        <dbReference type="ChEBI" id="CHEBI:18420"/>
        <label>1</label>
        <note>catalytic</note>
    </ligand>
</feature>
<evidence type="ECO:0000256" key="1">
    <source>
        <dbReference type="ARBA" id="ARBA00022723"/>
    </source>
</evidence>
<feature type="binding site" evidence="4">
    <location>
        <position position="148"/>
    </location>
    <ligand>
        <name>Mg(2+)</name>
        <dbReference type="ChEBI" id="CHEBI:18420"/>
        <label>1</label>
        <note>catalytic</note>
    </ligand>
</feature>
<feature type="binding site" evidence="4">
    <location>
        <position position="6"/>
    </location>
    <ligand>
        <name>Mg(2+)</name>
        <dbReference type="ChEBI" id="CHEBI:18420"/>
        <label>1</label>
        <note>catalytic</note>
    </ligand>
</feature>
<evidence type="ECO:0000256" key="2">
    <source>
        <dbReference type="ARBA" id="ARBA00022801"/>
    </source>
</evidence>
<comment type="cofactor">
    <cofactor evidence="4">
        <name>Mg(2+)</name>
        <dbReference type="ChEBI" id="CHEBI:18420"/>
    </cofactor>
</comment>
<dbReference type="GO" id="GO:0006020">
    <property type="term" value="P:inositol metabolic process"/>
    <property type="evidence" value="ECO:0007669"/>
    <property type="project" value="TreeGrafter"/>
</dbReference>
<dbReference type="InterPro" id="IPR000760">
    <property type="entry name" value="Inositol_monophosphatase-like"/>
</dbReference>
<name>A0A831LI71_9BACT</name>
<dbReference type="EMBL" id="DSDK01000617">
    <property type="protein sequence ID" value="HDR52167.1"/>
    <property type="molecule type" value="Genomic_DNA"/>
</dbReference>
<dbReference type="Pfam" id="PF00459">
    <property type="entry name" value="Inositol_P"/>
    <property type="match status" value="1"/>
</dbReference>
<dbReference type="GO" id="GO:0008934">
    <property type="term" value="F:inositol monophosphate 1-phosphatase activity"/>
    <property type="evidence" value="ECO:0007669"/>
    <property type="project" value="TreeGrafter"/>
</dbReference>
<keyword evidence="1 4" id="KW-0479">Metal-binding</keyword>
<dbReference type="PANTHER" id="PTHR20854">
    <property type="entry name" value="INOSITOL MONOPHOSPHATASE"/>
    <property type="match status" value="1"/>
</dbReference>
<organism evidence="5">
    <name type="scientific">Mariniphaga anaerophila</name>
    <dbReference type="NCBI Taxonomy" id="1484053"/>
    <lineage>
        <taxon>Bacteria</taxon>
        <taxon>Pseudomonadati</taxon>
        <taxon>Bacteroidota</taxon>
        <taxon>Bacteroidia</taxon>
        <taxon>Marinilabiliales</taxon>
        <taxon>Prolixibacteraceae</taxon>
        <taxon>Mariniphaga</taxon>
    </lineage>
</organism>
<dbReference type="PROSITE" id="PS00629">
    <property type="entry name" value="IMP_1"/>
    <property type="match status" value="1"/>
</dbReference>
<evidence type="ECO:0000313" key="5">
    <source>
        <dbReference type="EMBL" id="HDR52167.1"/>
    </source>
</evidence>
<keyword evidence="2" id="KW-0378">Hydrolase</keyword>
<dbReference type="SUPFAM" id="SSF56655">
    <property type="entry name" value="Carbohydrate phosphatase"/>
    <property type="match status" value="1"/>
</dbReference>
<keyword evidence="3 4" id="KW-0460">Magnesium</keyword>
<dbReference type="Gene3D" id="3.30.540.10">
    <property type="entry name" value="Fructose-1,6-Bisphosphatase, subunit A, domain 1"/>
    <property type="match status" value="1"/>
</dbReference>
<dbReference type="PANTHER" id="PTHR20854:SF4">
    <property type="entry name" value="INOSITOL-1-MONOPHOSPHATASE-RELATED"/>
    <property type="match status" value="1"/>
</dbReference>
<evidence type="ECO:0000256" key="4">
    <source>
        <dbReference type="PIRSR" id="PIRSR600760-2"/>
    </source>
</evidence>